<reference evidence="7" key="1">
    <citation type="journal article" date="2021" name="PeerJ">
        <title>Extensive microbial diversity within the chicken gut microbiome revealed by metagenomics and culture.</title>
        <authorList>
            <person name="Gilroy R."/>
            <person name="Ravi A."/>
            <person name="Getino M."/>
            <person name="Pursley I."/>
            <person name="Horton D.L."/>
            <person name="Alikhan N.F."/>
            <person name="Baker D."/>
            <person name="Gharbi K."/>
            <person name="Hall N."/>
            <person name="Watson M."/>
            <person name="Adriaenssens E.M."/>
            <person name="Foster-Nyarko E."/>
            <person name="Jarju S."/>
            <person name="Secka A."/>
            <person name="Antonio M."/>
            <person name="Oren A."/>
            <person name="Chaudhuri R.R."/>
            <person name="La Ragione R."/>
            <person name="Hildebrand F."/>
            <person name="Pallen M.J."/>
        </authorList>
    </citation>
    <scope>NUCLEOTIDE SEQUENCE</scope>
    <source>
        <strain evidence="7">ChiGjej5B5-22894</strain>
    </source>
</reference>
<keyword evidence="3" id="KW-0238">DNA-binding</keyword>
<dbReference type="SUPFAM" id="SSF46785">
    <property type="entry name" value="Winged helix' DNA-binding domain"/>
    <property type="match status" value="1"/>
</dbReference>
<dbReference type="InterPro" id="IPR000847">
    <property type="entry name" value="LysR_HTH_N"/>
</dbReference>
<dbReference type="InterPro" id="IPR036388">
    <property type="entry name" value="WH-like_DNA-bd_sf"/>
</dbReference>
<accession>A0A921MWV9</accession>
<keyword evidence="4" id="KW-0804">Transcription</keyword>
<dbReference type="InterPro" id="IPR005119">
    <property type="entry name" value="LysR_subst-bd"/>
</dbReference>
<dbReference type="PANTHER" id="PTHR30346">
    <property type="entry name" value="TRANSCRIPTIONAL DUAL REGULATOR HCAR-RELATED"/>
    <property type="match status" value="1"/>
</dbReference>
<name>A0A921MWV9_9MICO</name>
<comment type="similarity">
    <text evidence="1">Belongs to the LysR transcriptional regulatory family.</text>
</comment>
<dbReference type="Pfam" id="PF03466">
    <property type="entry name" value="LysR_substrate"/>
    <property type="match status" value="1"/>
</dbReference>
<dbReference type="EMBL" id="DYUE01000177">
    <property type="protein sequence ID" value="HJG91621.1"/>
    <property type="molecule type" value="Genomic_DNA"/>
</dbReference>
<dbReference type="InterPro" id="IPR036390">
    <property type="entry name" value="WH_DNA-bd_sf"/>
</dbReference>
<evidence type="ECO:0000256" key="3">
    <source>
        <dbReference type="ARBA" id="ARBA00023125"/>
    </source>
</evidence>
<dbReference type="GO" id="GO:0003700">
    <property type="term" value="F:DNA-binding transcription factor activity"/>
    <property type="evidence" value="ECO:0007669"/>
    <property type="project" value="InterPro"/>
</dbReference>
<dbReference type="AlphaFoldDB" id="A0A921MWV9"/>
<dbReference type="SUPFAM" id="SSF53850">
    <property type="entry name" value="Periplasmic binding protein-like II"/>
    <property type="match status" value="1"/>
</dbReference>
<evidence type="ECO:0000313" key="7">
    <source>
        <dbReference type="EMBL" id="HJG91621.1"/>
    </source>
</evidence>
<evidence type="ECO:0000256" key="1">
    <source>
        <dbReference type="ARBA" id="ARBA00009437"/>
    </source>
</evidence>
<reference evidence="7" key="2">
    <citation type="submission" date="2021-09" db="EMBL/GenBank/DDBJ databases">
        <authorList>
            <person name="Gilroy R."/>
        </authorList>
    </citation>
    <scope>NUCLEOTIDE SEQUENCE</scope>
    <source>
        <strain evidence="7">ChiGjej5B5-22894</strain>
    </source>
</reference>
<keyword evidence="2" id="KW-0805">Transcription regulation</keyword>
<dbReference type="Gene3D" id="1.10.10.10">
    <property type="entry name" value="Winged helix-like DNA-binding domain superfamily/Winged helix DNA-binding domain"/>
    <property type="match status" value="1"/>
</dbReference>
<dbReference type="Pfam" id="PF00126">
    <property type="entry name" value="HTH_1"/>
    <property type="match status" value="1"/>
</dbReference>
<proteinExistence type="inferred from homology"/>
<gene>
    <name evidence="7" type="ORF">K8V81_07835</name>
</gene>
<dbReference type="PROSITE" id="PS50931">
    <property type="entry name" value="HTH_LYSR"/>
    <property type="match status" value="1"/>
</dbReference>
<evidence type="ECO:0000259" key="6">
    <source>
        <dbReference type="PROSITE" id="PS50931"/>
    </source>
</evidence>
<evidence type="ECO:0000256" key="2">
    <source>
        <dbReference type="ARBA" id="ARBA00023015"/>
    </source>
</evidence>
<comment type="caution">
    <text evidence="7">The sequence shown here is derived from an EMBL/GenBank/DDBJ whole genome shotgun (WGS) entry which is preliminary data.</text>
</comment>
<dbReference type="Gene3D" id="3.40.190.290">
    <property type="match status" value="1"/>
</dbReference>
<evidence type="ECO:0000256" key="4">
    <source>
        <dbReference type="ARBA" id="ARBA00023163"/>
    </source>
</evidence>
<protein>
    <submittedName>
        <fullName evidence="7">LysR family transcriptional regulator</fullName>
    </submittedName>
</protein>
<evidence type="ECO:0000256" key="5">
    <source>
        <dbReference type="SAM" id="Coils"/>
    </source>
</evidence>
<evidence type="ECO:0000313" key="8">
    <source>
        <dbReference type="Proteomes" id="UP000742460"/>
    </source>
</evidence>
<sequence length="319" mass="34682">MKHSFTIRGGDVLNLHRLFLLHELRRLETMSAVARAHSMSPSAVSQQLSHLERETKVTLFQQVGRRVVLTDAGVRLARRAEEMLGLLEAAEAELADAQGEAGGLLRVASFQTPMIALAPAAVSVLAQRHPALHLELGQQEVDEAYEGLLARRYDVILGEDYPGGQQVVRRGTDREALLTDPLLLVLPDVGPWSGARRFADLAEAPWALDPPQSRTGIWSRTHLRSVGVEPQVRFTTPDPLLQVHLVRSGHAVAFVPGIIASEHLGGTRVLRLPGDPHRSLYTAARAGAAQHPSLLAFRSALLEAAESLTALEDLETLGT</sequence>
<keyword evidence="5" id="KW-0175">Coiled coil</keyword>
<dbReference type="Proteomes" id="UP000742460">
    <property type="component" value="Unassembled WGS sequence"/>
</dbReference>
<dbReference type="GO" id="GO:0003677">
    <property type="term" value="F:DNA binding"/>
    <property type="evidence" value="ECO:0007669"/>
    <property type="project" value="UniProtKB-KW"/>
</dbReference>
<feature type="coiled-coil region" evidence="5">
    <location>
        <begin position="80"/>
        <end position="107"/>
    </location>
</feature>
<dbReference type="PANTHER" id="PTHR30346:SF29">
    <property type="entry name" value="LYSR SUBSTRATE-BINDING"/>
    <property type="match status" value="1"/>
</dbReference>
<feature type="domain" description="HTH lysR-type" evidence="6">
    <location>
        <begin position="13"/>
        <end position="70"/>
    </location>
</feature>
<organism evidence="7 8">
    <name type="scientific">Brachybacterium massiliense</name>
    <dbReference type="NCBI Taxonomy" id="1755098"/>
    <lineage>
        <taxon>Bacteria</taxon>
        <taxon>Bacillati</taxon>
        <taxon>Actinomycetota</taxon>
        <taxon>Actinomycetes</taxon>
        <taxon>Micrococcales</taxon>
        <taxon>Dermabacteraceae</taxon>
        <taxon>Brachybacterium</taxon>
    </lineage>
</organism>
<dbReference type="GO" id="GO:0032993">
    <property type="term" value="C:protein-DNA complex"/>
    <property type="evidence" value="ECO:0007669"/>
    <property type="project" value="TreeGrafter"/>
</dbReference>